<reference evidence="10 11" key="1">
    <citation type="journal article" date="2017" name="Mol. Plant">
        <title>The Genome of Medicinal Plant Macleaya cordata Provides New Insights into Benzylisoquinoline Alkaloids Metabolism.</title>
        <authorList>
            <person name="Liu X."/>
            <person name="Liu Y."/>
            <person name="Huang P."/>
            <person name="Ma Y."/>
            <person name="Qing Z."/>
            <person name="Tang Q."/>
            <person name="Cao H."/>
            <person name="Cheng P."/>
            <person name="Zheng Y."/>
            <person name="Yuan Z."/>
            <person name="Zhou Y."/>
            <person name="Liu J."/>
            <person name="Tang Z."/>
            <person name="Zhuo Y."/>
            <person name="Zhang Y."/>
            <person name="Yu L."/>
            <person name="Huang J."/>
            <person name="Yang P."/>
            <person name="Peng Q."/>
            <person name="Zhang J."/>
            <person name="Jiang W."/>
            <person name="Zhang Z."/>
            <person name="Lin K."/>
            <person name="Ro D.K."/>
            <person name="Chen X."/>
            <person name="Xiong X."/>
            <person name="Shang Y."/>
            <person name="Huang S."/>
            <person name="Zeng J."/>
        </authorList>
    </citation>
    <scope>NUCLEOTIDE SEQUENCE [LARGE SCALE GENOMIC DNA]</scope>
    <source>
        <strain evidence="11">cv. BLH2017</strain>
        <tissue evidence="10">Root</tissue>
    </source>
</reference>
<evidence type="ECO:0000256" key="3">
    <source>
        <dbReference type="ARBA" id="ARBA00023125"/>
    </source>
</evidence>
<dbReference type="Proteomes" id="UP000195402">
    <property type="component" value="Unassembled WGS sequence"/>
</dbReference>
<dbReference type="GO" id="GO:0016602">
    <property type="term" value="C:CCAAT-binding factor complex"/>
    <property type="evidence" value="ECO:0007669"/>
    <property type="project" value="InterPro"/>
</dbReference>
<feature type="compositionally biased region" description="Polar residues" evidence="9">
    <location>
        <begin position="10"/>
        <end position="24"/>
    </location>
</feature>
<evidence type="ECO:0000256" key="2">
    <source>
        <dbReference type="ARBA" id="ARBA00023015"/>
    </source>
</evidence>
<evidence type="ECO:0000256" key="4">
    <source>
        <dbReference type="ARBA" id="ARBA00023159"/>
    </source>
</evidence>
<dbReference type="Gene3D" id="6.10.250.2430">
    <property type="match status" value="1"/>
</dbReference>
<keyword evidence="11" id="KW-1185">Reference proteome</keyword>
<evidence type="ECO:0000256" key="6">
    <source>
        <dbReference type="ARBA" id="ARBA00023242"/>
    </source>
</evidence>
<evidence type="ECO:0000256" key="5">
    <source>
        <dbReference type="ARBA" id="ARBA00023163"/>
    </source>
</evidence>
<comment type="caution">
    <text evidence="10">The sequence shown here is derived from an EMBL/GenBank/DDBJ whole genome shotgun (WGS) entry which is preliminary data.</text>
</comment>
<evidence type="ECO:0000313" key="10">
    <source>
        <dbReference type="EMBL" id="OVA16391.1"/>
    </source>
</evidence>
<sequence>MHSIPGNVNPPESNGQSIPQSTTCSQPWWRGTLCNIDPSAVLGERTSKLSSMEHPDGRMGNNAGELQGDDGLNEGDSVTKEMQTTIASQSGPDGHYGHEHQHLQHVAATMPPPGGEYLIPRPQFELVGHSIACAPYPYSDPYYAGMMTALGTQAQVHPHLLGMRHTRMPLPLEMAEEPVYVNAKQYHGILRRRQSRAKAELEKKLIKSRKPYLHESRHQHAMRRARGCGGRFLNTKKLENGTATHTTENGMASDCNGNRNSSSGQQEQMESSNGSGEMDPNNQKGIPGLTGVSQAIHSWLGSCVCLGKEEEGRGYLVSHSGFSFCLPISLYESSNVKREKKRNERTPFYFLSLEHWFEDVKQSKLLPGNAVYAVVSSWSDGLL</sequence>
<dbReference type="GO" id="GO:0003700">
    <property type="term" value="F:DNA-binding transcription factor activity"/>
    <property type="evidence" value="ECO:0007669"/>
    <property type="project" value="UniProtKB-UniRule"/>
</dbReference>
<dbReference type="STRING" id="56857.A0A200R134"/>
<dbReference type="InParanoid" id="A0A200R134"/>
<dbReference type="OrthoDB" id="1097733at2759"/>
<feature type="region of interest" description="Disordered" evidence="9">
    <location>
        <begin position="1"/>
        <end position="24"/>
    </location>
</feature>
<keyword evidence="2 8" id="KW-0805">Transcription regulation</keyword>
<feature type="region of interest" description="Disordered" evidence="9">
    <location>
        <begin position="233"/>
        <end position="288"/>
    </location>
</feature>
<dbReference type="GO" id="GO:0003677">
    <property type="term" value="F:DNA binding"/>
    <property type="evidence" value="ECO:0007669"/>
    <property type="project" value="UniProtKB-KW"/>
</dbReference>
<comment type="function">
    <text evidence="8">Component of the sequence-specific heterotrimeric transcription factor (NF-Y) which specifically recognizes a 5'-CCAAT-3' box motif found in the promoters of its target genes.</text>
</comment>
<dbReference type="FunCoup" id="A0A200R134">
    <property type="interactions" value="194"/>
</dbReference>
<accession>A0A200R134</accession>
<organism evidence="10 11">
    <name type="scientific">Macleaya cordata</name>
    <name type="common">Five-seeded plume-poppy</name>
    <name type="synonym">Bocconia cordata</name>
    <dbReference type="NCBI Taxonomy" id="56857"/>
    <lineage>
        <taxon>Eukaryota</taxon>
        <taxon>Viridiplantae</taxon>
        <taxon>Streptophyta</taxon>
        <taxon>Embryophyta</taxon>
        <taxon>Tracheophyta</taxon>
        <taxon>Spermatophyta</taxon>
        <taxon>Magnoliopsida</taxon>
        <taxon>Ranunculales</taxon>
        <taxon>Papaveraceae</taxon>
        <taxon>Papaveroideae</taxon>
        <taxon>Macleaya</taxon>
    </lineage>
</organism>
<comment type="subunit">
    <text evidence="7">Heterotrimeric transcription factor composed of three components, NF-YA, NF-YB and NF-YC. NF-YB and NF-YC must interact and dimerize for NF-YA association and DNA binding.</text>
</comment>
<name>A0A200R134_MACCD</name>
<feature type="compositionally biased region" description="Low complexity" evidence="9">
    <location>
        <begin position="260"/>
        <end position="278"/>
    </location>
</feature>
<evidence type="ECO:0000256" key="9">
    <source>
        <dbReference type="SAM" id="MobiDB-lite"/>
    </source>
</evidence>
<evidence type="ECO:0000256" key="7">
    <source>
        <dbReference type="ARBA" id="ARBA00025911"/>
    </source>
</evidence>
<feature type="compositionally biased region" description="Polar residues" evidence="9">
    <location>
        <begin position="241"/>
        <end position="259"/>
    </location>
</feature>
<dbReference type="PRINTS" id="PR00616">
    <property type="entry name" value="CCAATSUBUNTB"/>
</dbReference>
<dbReference type="PANTHER" id="PTHR12632">
    <property type="entry name" value="TRANSCRIPTION FACTOR NF-Y ALPHA-RELATED"/>
    <property type="match status" value="1"/>
</dbReference>
<keyword evidence="3 8" id="KW-0238">DNA-binding</keyword>
<comment type="similarity">
    <text evidence="8">Belongs to the NFYA/HAP2 subunit family.</text>
</comment>
<dbReference type="PROSITE" id="PS51152">
    <property type="entry name" value="NFYA_HAP2_2"/>
    <property type="match status" value="1"/>
</dbReference>
<evidence type="ECO:0000313" key="11">
    <source>
        <dbReference type="Proteomes" id="UP000195402"/>
    </source>
</evidence>
<dbReference type="AlphaFoldDB" id="A0A200R134"/>
<keyword evidence="6 8" id="KW-0539">Nucleus</keyword>
<evidence type="ECO:0000256" key="1">
    <source>
        <dbReference type="ARBA" id="ARBA00004123"/>
    </source>
</evidence>
<dbReference type="Pfam" id="PF02045">
    <property type="entry name" value="CBFB_NFYA"/>
    <property type="match status" value="1"/>
</dbReference>
<proteinExistence type="inferred from homology"/>
<dbReference type="InterPro" id="IPR018362">
    <property type="entry name" value="CCAAT-binding_factor_CS"/>
</dbReference>
<keyword evidence="4" id="KW-0010">Activator</keyword>
<dbReference type="PROSITE" id="PS00686">
    <property type="entry name" value="NFYA_HAP2_1"/>
    <property type="match status" value="1"/>
</dbReference>
<dbReference type="SMART" id="SM00521">
    <property type="entry name" value="CBF"/>
    <property type="match status" value="1"/>
</dbReference>
<dbReference type="InterPro" id="IPR001289">
    <property type="entry name" value="NFYA"/>
</dbReference>
<protein>
    <recommendedName>
        <fullName evidence="8">Nuclear transcription factor Y subunit</fullName>
    </recommendedName>
</protein>
<keyword evidence="5 8" id="KW-0804">Transcription</keyword>
<gene>
    <name evidence="10" type="ORF">BVC80_7407g1</name>
</gene>
<comment type="subcellular location">
    <subcellularLocation>
        <location evidence="1 8">Nucleus</location>
    </subcellularLocation>
</comment>
<dbReference type="OMA" id="HLYGMHH"/>
<dbReference type="EMBL" id="MVGT01000520">
    <property type="protein sequence ID" value="OVA16391.1"/>
    <property type="molecule type" value="Genomic_DNA"/>
</dbReference>
<evidence type="ECO:0000256" key="8">
    <source>
        <dbReference type="RuleBase" id="RU367155"/>
    </source>
</evidence>